<dbReference type="Proteomes" id="UP001054857">
    <property type="component" value="Unassembled WGS sequence"/>
</dbReference>
<evidence type="ECO:0000256" key="2">
    <source>
        <dbReference type="SAM" id="MobiDB-lite"/>
    </source>
</evidence>
<name>A0AAD3DN10_9CHLO</name>
<evidence type="ECO:0000313" key="4">
    <source>
        <dbReference type="Proteomes" id="UP001054857"/>
    </source>
</evidence>
<keyword evidence="4" id="KW-1185">Reference proteome</keyword>
<gene>
    <name evidence="3" type="ORF">Agub_g4869</name>
</gene>
<dbReference type="EMBL" id="BMAR01000006">
    <property type="protein sequence ID" value="GFR43757.1"/>
    <property type="molecule type" value="Genomic_DNA"/>
</dbReference>
<feature type="region of interest" description="Disordered" evidence="2">
    <location>
        <begin position="225"/>
        <end position="275"/>
    </location>
</feature>
<feature type="coiled-coil region" evidence="1">
    <location>
        <begin position="93"/>
        <end position="120"/>
    </location>
</feature>
<evidence type="ECO:0000256" key="1">
    <source>
        <dbReference type="SAM" id="Coils"/>
    </source>
</evidence>
<protein>
    <submittedName>
        <fullName evidence="3">Uncharacterized protein</fullName>
    </submittedName>
</protein>
<sequence length="440" mass="46979">MAAYKQEAERMHLLRRLPGQSSVAQGLHLKPREQLQAEHHRPPQLTHTLVQRHYFPAEGAIQDGVGEEMVTDTKSSKLDDNRLSEYHRLVRRRAAATSKAIKAEQNAKSMEAEAARNRLQTAKDYGVFWSAVAPQIHARASKREVRLSGHASCHIQAREPLKSEAVAPKPVSTGAATGQGPAAKKAAAPMASGLKELTLPEPAKPAPPKGMASAEEALVTLSTPIHPDEAGEEGSEQRNTTGVQQALSTASLPHGEQDGHRAHADPGAEVQSPDTAAAVPVLPASRAARQRLLMYCSTSDFKSAGAQGPAASAWPAEYRPATAMPLHPEVLDPQPPVMKARVLQPVNGSAGSPPPAKLHKGKPLPVAISVKDDVGLARVSRKIADLGGKLVLPRLCACPNSANPCDPNYVTKCARNCPLYMQPARYEALFTAMLRAADVI</sequence>
<accession>A0AAD3DN10</accession>
<keyword evidence="1" id="KW-0175">Coiled coil</keyword>
<feature type="compositionally biased region" description="Polar residues" evidence="2">
    <location>
        <begin position="237"/>
        <end position="251"/>
    </location>
</feature>
<feature type="compositionally biased region" description="Basic and acidic residues" evidence="2">
    <location>
        <begin position="255"/>
        <end position="266"/>
    </location>
</feature>
<feature type="compositionally biased region" description="Low complexity" evidence="2">
    <location>
        <begin position="172"/>
        <end position="189"/>
    </location>
</feature>
<dbReference type="AlphaFoldDB" id="A0AAD3DN10"/>
<reference evidence="3 4" key="1">
    <citation type="journal article" date="2021" name="Sci. Rep.">
        <title>Genome sequencing of the multicellular alga Astrephomene provides insights into convergent evolution of germ-soma differentiation.</title>
        <authorList>
            <person name="Yamashita S."/>
            <person name="Yamamoto K."/>
            <person name="Matsuzaki R."/>
            <person name="Suzuki S."/>
            <person name="Yamaguchi H."/>
            <person name="Hirooka S."/>
            <person name="Minakuchi Y."/>
            <person name="Miyagishima S."/>
            <person name="Kawachi M."/>
            <person name="Toyoda A."/>
            <person name="Nozaki H."/>
        </authorList>
    </citation>
    <scope>NUCLEOTIDE SEQUENCE [LARGE SCALE GENOMIC DNA]</scope>
    <source>
        <strain evidence="3 4">NIES-4017</strain>
    </source>
</reference>
<comment type="caution">
    <text evidence="3">The sequence shown here is derived from an EMBL/GenBank/DDBJ whole genome shotgun (WGS) entry which is preliminary data.</text>
</comment>
<evidence type="ECO:0000313" key="3">
    <source>
        <dbReference type="EMBL" id="GFR43757.1"/>
    </source>
</evidence>
<proteinExistence type="predicted"/>
<organism evidence="3 4">
    <name type="scientific">Astrephomene gubernaculifera</name>
    <dbReference type="NCBI Taxonomy" id="47775"/>
    <lineage>
        <taxon>Eukaryota</taxon>
        <taxon>Viridiplantae</taxon>
        <taxon>Chlorophyta</taxon>
        <taxon>core chlorophytes</taxon>
        <taxon>Chlorophyceae</taxon>
        <taxon>CS clade</taxon>
        <taxon>Chlamydomonadales</taxon>
        <taxon>Astrephomenaceae</taxon>
        <taxon>Astrephomene</taxon>
    </lineage>
</organism>
<feature type="region of interest" description="Disordered" evidence="2">
    <location>
        <begin position="156"/>
        <end position="189"/>
    </location>
</feature>